<accession>A0A091ATM2</accession>
<dbReference type="RefSeq" id="WP_022970455.1">
    <property type="nucleotide sequence ID" value="NZ_ATVD01000008.1"/>
</dbReference>
<dbReference type="Proteomes" id="UP000029385">
    <property type="component" value="Unassembled WGS sequence"/>
</dbReference>
<dbReference type="PATRIC" id="fig|1121015.4.peg.2324"/>
<comment type="caution">
    <text evidence="1">The sequence shown here is derived from an EMBL/GenBank/DDBJ whole genome shotgun (WGS) entry which is preliminary data.</text>
</comment>
<reference evidence="1 2" key="1">
    <citation type="submission" date="2013-09" db="EMBL/GenBank/DDBJ databases">
        <title>Genome sequencing of Arenimonas oryziterrae.</title>
        <authorList>
            <person name="Chen F."/>
            <person name="Wang G."/>
        </authorList>
    </citation>
    <scope>NUCLEOTIDE SEQUENCE [LARGE SCALE GENOMIC DNA]</scope>
    <source>
        <strain evidence="1 2">YC6267</strain>
    </source>
</reference>
<proteinExistence type="predicted"/>
<evidence type="ECO:0000313" key="2">
    <source>
        <dbReference type="Proteomes" id="UP000029385"/>
    </source>
</evidence>
<name>A0A091ATM2_9GAMM</name>
<evidence type="ECO:0000313" key="1">
    <source>
        <dbReference type="EMBL" id="KFN42354.1"/>
    </source>
</evidence>
<gene>
    <name evidence="1" type="ORF">N789_14285</name>
</gene>
<sequence length="119" mass="12343">MSTTFATLIVPAAVAETAREVAAALSDGGVGMFETQLSPTGLEPATHFISTGQINAEFSALLHDGAWLHLAASHLANLREVPLTATQADCFALVAQSDVSTEPPFDAMARLGLHLVEAA</sequence>
<dbReference type="EMBL" id="AVCI01000011">
    <property type="protein sequence ID" value="KFN42354.1"/>
    <property type="molecule type" value="Genomic_DNA"/>
</dbReference>
<protein>
    <submittedName>
        <fullName evidence="1">Uncharacterized protein</fullName>
    </submittedName>
</protein>
<keyword evidence="2" id="KW-1185">Reference proteome</keyword>
<organism evidence="1 2">
    <name type="scientific">Arenimonas oryziterrae DSM 21050 = YC6267</name>
    <dbReference type="NCBI Taxonomy" id="1121015"/>
    <lineage>
        <taxon>Bacteria</taxon>
        <taxon>Pseudomonadati</taxon>
        <taxon>Pseudomonadota</taxon>
        <taxon>Gammaproteobacteria</taxon>
        <taxon>Lysobacterales</taxon>
        <taxon>Lysobacteraceae</taxon>
        <taxon>Arenimonas</taxon>
    </lineage>
</organism>
<dbReference type="STRING" id="1121015.GCA_000420545_02867"/>
<dbReference type="AlphaFoldDB" id="A0A091ATM2"/>